<feature type="compositionally biased region" description="Polar residues" evidence="1">
    <location>
        <begin position="55"/>
        <end position="79"/>
    </location>
</feature>
<comment type="caution">
    <text evidence="2">The sequence shown here is derived from an EMBL/GenBank/DDBJ whole genome shotgun (WGS) entry which is preliminary data.</text>
</comment>
<dbReference type="Proteomes" id="UP000799439">
    <property type="component" value="Unassembled WGS sequence"/>
</dbReference>
<gene>
    <name evidence="2" type="ORF">K461DRAFT_320996</name>
</gene>
<name>A0A9P4MHL1_9PEZI</name>
<feature type="compositionally biased region" description="Polar residues" evidence="1">
    <location>
        <begin position="32"/>
        <end position="41"/>
    </location>
</feature>
<dbReference type="OrthoDB" id="2446291at2759"/>
<evidence type="ECO:0000313" key="3">
    <source>
        <dbReference type="Proteomes" id="UP000799439"/>
    </source>
</evidence>
<accession>A0A9P4MHL1</accession>
<feature type="compositionally biased region" description="Basic and acidic residues" evidence="1">
    <location>
        <begin position="111"/>
        <end position="120"/>
    </location>
</feature>
<reference evidence="2" key="1">
    <citation type="journal article" date="2020" name="Stud. Mycol.">
        <title>101 Dothideomycetes genomes: a test case for predicting lifestyles and emergence of pathogens.</title>
        <authorList>
            <person name="Haridas S."/>
            <person name="Albert R."/>
            <person name="Binder M."/>
            <person name="Bloem J."/>
            <person name="Labutti K."/>
            <person name="Salamov A."/>
            <person name="Andreopoulos B."/>
            <person name="Baker S."/>
            <person name="Barry K."/>
            <person name="Bills G."/>
            <person name="Bluhm B."/>
            <person name="Cannon C."/>
            <person name="Castanera R."/>
            <person name="Culley D."/>
            <person name="Daum C."/>
            <person name="Ezra D."/>
            <person name="Gonzalez J."/>
            <person name="Henrissat B."/>
            <person name="Kuo A."/>
            <person name="Liang C."/>
            <person name="Lipzen A."/>
            <person name="Lutzoni F."/>
            <person name="Magnuson J."/>
            <person name="Mondo S."/>
            <person name="Nolan M."/>
            <person name="Ohm R."/>
            <person name="Pangilinan J."/>
            <person name="Park H.-J."/>
            <person name="Ramirez L."/>
            <person name="Alfaro M."/>
            <person name="Sun H."/>
            <person name="Tritt A."/>
            <person name="Yoshinaga Y."/>
            <person name="Zwiers L.-H."/>
            <person name="Turgeon B."/>
            <person name="Goodwin S."/>
            <person name="Spatafora J."/>
            <person name="Crous P."/>
            <person name="Grigoriev I."/>
        </authorList>
    </citation>
    <scope>NUCLEOTIDE SEQUENCE</scope>
    <source>
        <strain evidence="2">CBS 260.36</strain>
    </source>
</reference>
<dbReference type="EMBL" id="ML996085">
    <property type="protein sequence ID" value="KAF2153327.1"/>
    <property type="molecule type" value="Genomic_DNA"/>
</dbReference>
<evidence type="ECO:0000256" key="1">
    <source>
        <dbReference type="SAM" id="MobiDB-lite"/>
    </source>
</evidence>
<protein>
    <submittedName>
        <fullName evidence="2">Uncharacterized protein</fullName>
    </submittedName>
</protein>
<dbReference type="AlphaFoldDB" id="A0A9P4MHL1"/>
<feature type="region of interest" description="Disordered" evidence="1">
    <location>
        <begin position="202"/>
        <end position="249"/>
    </location>
</feature>
<feature type="compositionally biased region" description="Polar residues" evidence="1">
    <location>
        <begin position="90"/>
        <end position="107"/>
    </location>
</feature>
<proteinExistence type="predicted"/>
<feature type="region of interest" description="Disordered" evidence="1">
    <location>
        <begin position="168"/>
        <end position="187"/>
    </location>
</feature>
<evidence type="ECO:0000313" key="2">
    <source>
        <dbReference type="EMBL" id="KAF2153327.1"/>
    </source>
</evidence>
<keyword evidence="3" id="KW-1185">Reference proteome</keyword>
<organism evidence="2 3">
    <name type="scientific">Myriangium duriaei CBS 260.36</name>
    <dbReference type="NCBI Taxonomy" id="1168546"/>
    <lineage>
        <taxon>Eukaryota</taxon>
        <taxon>Fungi</taxon>
        <taxon>Dikarya</taxon>
        <taxon>Ascomycota</taxon>
        <taxon>Pezizomycotina</taxon>
        <taxon>Dothideomycetes</taxon>
        <taxon>Dothideomycetidae</taxon>
        <taxon>Myriangiales</taxon>
        <taxon>Myriangiaceae</taxon>
        <taxon>Myriangium</taxon>
    </lineage>
</organism>
<sequence length="279" mass="30369">MMIFSSTRKRSRDVEDDFDLGSAPLGKRSRAATDNTQSFPSAATRPWAIPRSPLRISNTADMTDSDFNSTASEAGSTTDDGMDLDLAPSRTYSPQPTPLSSSWSGPSTWAPHDRPPRRADSLLSRPVRPKPYPLQSSHDPRGPSTAVRLHARNSGMSMSITPTLTTTSLERQNSPQDTDEPHTPTTVAGSQLSLLSVNDMEIDSEPSTPSIAPLSIPHRGASTPTESDSGSFIRKQRQRSGAFISSPSDAAKRFQMGYREDCEKCRDRVPGHMNHFLGA</sequence>
<feature type="region of interest" description="Disordered" evidence="1">
    <location>
        <begin position="1"/>
        <end position="160"/>
    </location>
</feature>